<feature type="region of interest" description="Disordered" evidence="1">
    <location>
        <begin position="141"/>
        <end position="191"/>
    </location>
</feature>
<feature type="compositionally biased region" description="Low complexity" evidence="1">
    <location>
        <begin position="31"/>
        <end position="48"/>
    </location>
</feature>
<evidence type="ECO:0000256" key="1">
    <source>
        <dbReference type="SAM" id="MobiDB-lite"/>
    </source>
</evidence>
<feature type="compositionally biased region" description="Basic and acidic residues" evidence="1">
    <location>
        <begin position="151"/>
        <end position="161"/>
    </location>
</feature>
<reference evidence="2 3" key="1">
    <citation type="journal article" date="2005" name="Nature">
        <title>The map-based sequence of the rice genome.</title>
        <authorList>
            <consortium name="International rice genome sequencing project (IRGSP)"/>
            <person name="Matsumoto T."/>
            <person name="Wu J."/>
            <person name="Kanamori H."/>
            <person name="Katayose Y."/>
            <person name="Fujisawa M."/>
            <person name="Namiki N."/>
            <person name="Mizuno H."/>
            <person name="Yamamoto K."/>
            <person name="Antonio B.A."/>
            <person name="Baba T."/>
            <person name="Sakata K."/>
            <person name="Nagamura Y."/>
            <person name="Aoki H."/>
            <person name="Arikawa K."/>
            <person name="Arita K."/>
            <person name="Bito T."/>
            <person name="Chiden Y."/>
            <person name="Fujitsuka N."/>
            <person name="Fukunaka R."/>
            <person name="Hamada M."/>
            <person name="Harada C."/>
            <person name="Hayashi A."/>
            <person name="Hijishita S."/>
            <person name="Honda M."/>
            <person name="Hosokawa S."/>
            <person name="Ichikawa Y."/>
            <person name="Idonuma A."/>
            <person name="Iijima M."/>
            <person name="Ikeda M."/>
            <person name="Ikeno M."/>
            <person name="Ito K."/>
            <person name="Ito S."/>
            <person name="Ito T."/>
            <person name="Ito Y."/>
            <person name="Ito Y."/>
            <person name="Iwabuchi A."/>
            <person name="Kamiya K."/>
            <person name="Karasawa W."/>
            <person name="Kurita K."/>
            <person name="Katagiri S."/>
            <person name="Kikuta A."/>
            <person name="Kobayashi H."/>
            <person name="Kobayashi N."/>
            <person name="Machita K."/>
            <person name="Maehara T."/>
            <person name="Masukawa M."/>
            <person name="Mizubayashi T."/>
            <person name="Mukai Y."/>
            <person name="Nagasaki H."/>
            <person name="Nagata Y."/>
            <person name="Naito S."/>
            <person name="Nakashima M."/>
            <person name="Nakama Y."/>
            <person name="Nakamichi Y."/>
            <person name="Nakamura M."/>
            <person name="Meguro A."/>
            <person name="Negishi M."/>
            <person name="Ohta I."/>
            <person name="Ohta T."/>
            <person name="Okamoto M."/>
            <person name="Ono N."/>
            <person name="Saji S."/>
            <person name="Sakaguchi M."/>
            <person name="Sakai K."/>
            <person name="Shibata M."/>
            <person name="Shimokawa T."/>
            <person name="Song J."/>
            <person name="Takazaki Y."/>
            <person name="Terasawa K."/>
            <person name="Tsugane M."/>
            <person name="Tsuji K."/>
            <person name="Ueda S."/>
            <person name="Waki K."/>
            <person name="Yamagata H."/>
            <person name="Yamamoto M."/>
            <person name="Yamamoto S."/>
            <person name="Yamane H."/>
            <person name="Yoshiki S."/>
            <person name="Yoshihara R."/>
            <person name="Yukawa K."/>
            <person name="Zhong H."/>
            <person name="Yano M."/>
            <person name="Yuan Q."/>
            <person name="Ouyang S."/>
            <person name="Liu J."/>
            <person name="Jones K.M."/>
            <person name="Gansberger K."/>
            <person name="Moffat K."/>
            <person name="Hill J."/>
            <person name="Bera J."/>
            <person name="Fadrosh D."/>
            <person name="Jin S."/>
            <person name="Johri S."/>
            <person name="Kim M."/>
            <person name="Overton L."/>
            <person name="Reardon M."/>
            <person name="Tsitrin T."/>
            <person name="Vuong H."/>
            <person name="Weaver B."/>
            <person name="Ciecko A."/>
            <person name="Tallon L."/>
            <person name="Jackson J."/>
            <person name="Pai G."/>
            <person name="Aken S.V."/>
            <person name="Utterback T."/>
            <person name="Reidmuller S."/>
            <person name="Feldblyum T."/>
            <person name="Hsiao J."/>
            <person name="Zismann V."/>
            <person name="Iobst S."/>
            <person name="de Vazeille A.R."/>
            <person name="Buell C.R."/>
            <person name="Ying K."/>
            <person name="Li Y."/>
            <person name="Lu T."/>
            <person name="Huang Y."/>
            <person name="Zhao Q."/>
            <person name="Feng Q."/>
            <person name="Zhang L."/>
            <person name="Zhu J."/>
            <person name="Weng Q."/>
            <person name="Mu J."/>
            <person name="Lu Y."/>
            <person name="Fan D."/>
            <person name="Liu Y."/>
            <person name="Guan J."/>
            <person name="Zhang Y."/>
            <person name="Yu S."/>
            <person name="Liu X."/>
            <person name="Zhang Y."/>
            <person name="Hong G."/>
            <person name="Han B."/>
            <person name="Choisne N."/>
            <person name="Demange N."/>
            <person name="Orjeda G."/>
            <person name="Samain S."/>
            <person name="Cattolico L."/>
            <person name="Pelletier E."/>
            <person name="Couloux A."/>
            <person name="Segurens B."/>
            <person name="Wincker P."/>
            <person name="D'Hont A."/>
            <person name="Scarpelli C."/>
            <person name="Weissenbach J."/>
            <person name="Salanoubat M."/>
            <person name="Quetier F."/>
            <person name="Yu Y."/>
            <person name="Kim H.R."/>
            <person name="Rambo T."/>
            <person name="Currie J."/>
            <person name="Collura K."/>
            <person name="Luo M."/>
            <person name="Yang T."/>
            <person name="Ammiraju J.S.S."/>
            <person name="Engler F."/>
            <person name="Soderlund C."/>
            <person name="Wing R.A."/>
            <person name="Palmer L.E."/>
            <person name="de la Bastide M."/>
            <person name="Spiegel L."/>
            <person name="Nascimento L."/>
            <person name="Zutavern T."/>
            <person name="O'Shaughnessy A."/>
            <person name="Dike S."/>
            <person name="Dedhia N."/>
            <person name="Preston R."/>
            <person name="Balija V."/>
            <person name="McCombie W.R."/>
            <person name="Chow T."/>
            <person name="Chen H."/>
            <person name="Chung M."/>
            <person name="Chen C."/>
            <person name="Shaw J."/>
            <person name="Wu H."/>
            <person name="Hsiao K."/>
            <person name="Chao Y."/>
            <person name="Chu M."/>
            <person name="Cheng C."/>
            <person name="Hour A."/>
            <person name="Lee P."/>
            <person name="Lin S."/>
            <person name="Lin Y."/>
            <person name="Liou J."/>
            <person name="Liu S."/>
            <person name="Hsing Y."/>
            <person name="Raghuvanshi S."/>
            <person name="Mohanty A."/>
            <person name="Bharti A.K."/>
            <person name="Gaur A."/>
            <person name="Gupta V."/>
            <person name="Kumar D."/>
            <person name="Ravi V."/>
            <person name="Vij S."/>
            <person name="Kapur A."/>
            <person name="Khurana P."/>
            <person name="Khurana P."/>
            <person name="Khurana J.P."/>
            <person name="Tyagi A.K."/>
            <person name="Gaikwad K."/>
            <person name="Singh A."/>
            <person name="Dalal V."/>
            <person name="Srivastava S."/>
            <person name="Dixit A."/>
            <person name="Pal A.K."/>
            <person name="Ghazi I.A."/>
            <person name="Yadav M."/>
            <person name="Pandit A."/>
            <person name="Bhargava A."/>
            <person name="Sureshbabu K."/>
            <person name="Batra K."/>
            <person name="Sharma T.R."/>
            <person name="Mohapatra T."/>
            <person name="Singh N.K."/>
            <person name="Messing J."/>
            <person name="Nelson A.B."/>
            <person name="Fuks G."/>
            <person name="Kavchok S."/>
            <person name="Keizer G."/>
            <person name="Linton E."/>
            <person name="Llaca V."/>
            <person name="Song R."/>
            <person name="Tanyolac B."/>
            <person name="Young S."/>
            <person name="Ho-Il K."/>
            <person name="Hahn J.H."/>
            <person name="Sangsakoo G."/>
            <person name="Vanavichit A."/>
            <person name="de Mattos Luiz.A.T."/>
            <person name="Zimmer P.D."/>
            <person name="Malone G."/>
            <person name="Dellagostin O."/>
            <person name="de Oliveira A.C."/>
            <person name="Bevan M."/>
            <person name="Bancroft I."/>
            <person name="Minx P."/>
            <person name="Cordum H."/>
            <person name="Wilson R."/>
            <person name="Cheng Z."/>
            <person name="Jin W."/>
            <person name="Jiang J."/>
            <person name="Leong S.A."/>
            <person name="Iwama H."/>
            <person name="Gojobori T."/>
            <person name="Itoh T."/>
            <person name="Niimura Y."/>
            <person name="Fujii Y."/>
            <person name="Habara T."/>
            <person name="Sakai H."/>
            <person name="Sato Y."/>
            <person name="Wilson G."/>
            <person name="Kumar K."/>
            <person name="McCouch S."/>
            <person name="Juretic N."/>
            <person name="Hoen D."/>
            <person name="Wright S."/>
            <person name="Bruskiewich R."/>
            <person name="Bureau T."/>
            <person name="Miyao A."/>
            <person name="Hirochika H."/>
            <person name="Nishikawa T."/>
            <person name="Kadowaki K."/>
            <person name="Sugiura M."/>
            <person name="Burr B."/>
            <person name="Sasaki T."/>
        </authorList>
    </citation>
    <scope>NUCLEOTIDE SEQUENCE [LARGE SCALE GENOMIC DNA]</scope>
    <source>
        <strain evidence="3">cv. Nipponbare</strain>
    </source>
</reference>
<dbReference type="KEGG" id="dosa:Os05g0208900"/>
<gene>
    <name evidence="2" type="ordered locus">Os05g0208900</name>
</gene>
<organism evidence="2 3">
    <name type="scientific">Oryza sativa subsp. japonica</name>
    <name type="common">Rice</name>
    <dbReference type="NCBI Taxonomy" id="39947"/>
    <lineage>
        <taxon>Eukaryota</taxon>
        <taxon>Viridiplantae</taxon>
        <taxon>Streptophyta</taxon>
        <taxon>Embryophyta</taxon>
        <taxon>Tracheophyta</taxon>
        <taxon>Spermatophyta</taxon>
        <taxon>Magnoliopsida</taxon>
        <taxon>Liliopsida</taxon>
        <taxon>Poales</taxon>
        <taxon>Poaceae</taxon>
        <taxon>BOP clade</taxon>
        <taxon>Oryzoideae</taxon>
        <taxon>Oryzeae</taxon>
        <taxon>Oryzinae</taxon>
        <taxon>Oryza</taxon>
        <taxon>Oryza sativa</taxon>
    </lineage>
</organism>
<dbReference type="EMBL" id="AP008211">
    <property type="protein sequence ID" value="BAF16822.1"/>
    <property type="molecule type" value="Genomic_DNA"/>
</dbReference>
<evidence type="ECO:0000313" key="2">
    <source>
        <dbReference type="EMBL" id="BAF16822.1"/>
    </source>
</evidence>
<dbReference type="AlphaFoldDB" id="Q0DK01"/>
<name>Q0DK01_ORYSJ</name>
<reference evidence="3" key="2">
    <citation type="journal article" date="2008" name="Nucleic Acids Res.">
        <title>The rice annotation project database (RAP-DB): 2008 update.</title>
        <authorList>
            <consortium name="The rice annotation project (RAP)"/>
        </authorList>
    </citation>
    <scope>GENOME REANNOTATION</scope>
    <source>
        <strain evidence="3">cv. Nipponbare</strain>
    </source>
</reference>
<evidence type="ECO:0000313" key="3">
    <source>
        <dbReference type="Proteomes" id="UP000000763"/>
    </source>
</evidence>
<accession>Q0DK01</accession>
<sequence length="191" mass="20549">TQLRTTNFLFHPQQRRRQPCDGDDPATTATMADSGGSRSAASSSLRAPSMPPPLLCLPSSPLPCVVEVAMTSSTPDLASSSTGRRPRCGHRRRCHLLLLDAAWEEGRHRAPLGGAAVLSVGVGDGDGPELLLPRGGRVDDEELEVDASGGDGKRRGRDGGLRRWPGMTRRRRSSSARRHGGWACRARPPRM</sequence>
<protein>
    <submittedName>
        <fullName evidence="2">Os05g0208900 protein</fullName>
    </submittedName>
</protein>
<proteinExistence type="predicted"/>
<feature type="region of interest" description="Disordered" evidence="1">
    <location>
        <begin position="1"/>
        <end position="49"/>
    </location>
</feature>
<dbReference type="Proteomes" id="UP000000763">
    <property type="component" value="Chromosome 5"/>
</dbReference>
<feature type="non-terminal residue" evidence="2">
    <location>
        <position position="1"/>
    </location>
</feature>
<feature type="compositionally biased region" description="Basic residues" evidence="1">
    <location>
        <begin position="168"/>
        <end position="180"/>
    </location>
</feature>